<accession>A0A1F7GCE5</accession>
<dbReference type="Proteomes" id="UP000178372">
    <property type="component" value="Unassembled WGS sequence"/>
</dbReference>
<evidence type="ECO:0000313" key="1">
    <source>
        <dbReference type="EMBL" id="OGK16534.1"/>
    </source>
</evidence>
<comment type="caution">
    <text evidence="1">The sequence shown here is derived from an EMBL/GenBank/DDBJ whole genome shotgun (WGS) entry which is preliminary data.</text>
</comment>
<dbReference type="AlphaFoldDB" id="A0A1F7GCE5"/>
<name>A0A1F7GCE5_9BACT</name>
<dbReference type="InterPro" id="IPR045397">
    <property type="entry name" value="TumE-like"/>
</dbReference>
<dbReference type="EMBL" id="MFZF01000016">
    <property type="protein sequence ID" value="OGK16534.1"/>
    <property type="molecule type" value="Genomic_DNA"/>
</dbReference>
<reference evidence="1 2" key="1">
    <citation type="journal article" date="2016" name="Nat. Commun.">
        <title>Thousands of microbial genomes shed light on interconnected biogeochemical processes in an aquifer system.</title>
        <authorList>
            <person name="Anantharaman K."/>
            <person name="Brown C.T."/>
            <person name="Hug L.A."/>
            <person name="Sharon I."/>
            <person name="Castelle C.J."/>
            <person name="Probst A.J."/>
            <person name="Thomas B.C."/>
            <person name="Singh A."/>
            <person name="Wilkins M.J."/>
            <person name="Karaoz U."/>
            <person name="Brodie E.L."/>
            <person name="Williams K.H."/>
            <person name="Hubbard S.S."/>
            <person name="Banfield J.F."/>
        </authorList>
    </citation>
    <scope>NUCLEOTIDE SEQUENCE [LARGE SCALE GENOMIC DNA]</scope>
</reference>
<dbReference type="Pfam" id="PF20126">
    <property type="entry name" value="TumE"/>
    <property type="match status" value="1"/>
</dbReference>
<sequence length="127" mass="15135">MGKFTDFARIAEIEYSDIVISCQDLGIKLRIYLTDKSFIDFFYTTKLKATRFAIHWERKHIDNTIYRIDNTPDKKWSKVVTFPTHFHKKTYDKVTVPPFKITQDEKLAVILRRFLQFARSIIKINGK</sequence>
<gene>
    <name evidence="1" type="ORF">A2690_04260</name>
</gene>
<proteinExistence type="predicted"/>
<protein>
    <submittedName>
        <fullName evidence="1">Uncharacterized protein</fullName>
    </submittedName>
</protein>
<organism evidence="1 2">
    <name type="scientific">Candidatus Roizmanbacteria bacterium RIFCSPHIGHO2_01_FULL_39_12b</name>
    <dbReference type="NCBI Taxonomy" id="1802030"/>
    <lineage>
        <taxon>Bacteria</taxon>
        <taxon>Candidatus Roizmaniibacteriota</taxon>
    </lineage>
</organism>
<evidence type="ECO:0000313" key="2">
    <source>
        <dbReference type="Proteomes" id="UP000178372"/>
    </source>
</evidence>